<evidence type="ECO:0000256" key="2">
    <source>
        <dbReference type="SAM" id="SignalP"/>
    </source>
</evidence>
<sequence length="106" mass="12319">MGMISCRLFLTLSFLRVNLPYLILSATSPPLPSHPFPFPHLLLSFLTSLPIYENKTFLPRRPSRRRRKRGRRERQGTPPVSSRWRESRENPRKTNSSNSTVSTKPT</sequence>
<evidence type="ECO:0000256" key="1">
    <source>
        <dbReference type="SAM" id="MobiDB-lite"/>
    </source>
</evidence>
<accession>A0A7C9DY60</accession>
<feature type="chain" id="PRO_5027959584" description="Secreted protein" evidence="2">
    <location>
        <begin position="21"/>
        <end position="106"/>
    </location>
</feature>
<evidence type="ECO:0008006" key="4">
    <source>
        <dbReference type="Google" id="ProtNLM"/>
    </source>
</evidence>
<protein>
    <recommendedName>
        <fullName evidence="4">Secreted protein</fullName>
    </recommendedName>
</protein>
<keyword evidence="2" id="KW-0732">Signal</keyword>
<name>A0A7C9DY60_OPUST</name>
<reference evidence="3" key="2">
    <citation type="submission" date="2020-07" db="EMBL/GenBank/DDBJ databases">
        <authorList>
            <person name="Vera ALvarez R."/>
            <person name="Arias-Moreno D.M."/>
            <person name="Jimenez-Jacinto V."/>
            <person name="Jimenez-Bremont J.F."/>
            <person name="Swaminathan K."/>
            <person name="Moose S.P."/>
            <person name="Guerrero-Gonzalez M.L."/>
            <person name="Marino-Ramirez L."/>
            <person name="Landsman D."/>
            <person name="Rodriguez-Kessler M."/>
            <person name="Delgado-Sanchez P."/>
        </authorList>
    </citation>
    <scope>NUCLEOTIDE SEQUENCE</scope>
    <source>
        <tissue evidence="3">Cladode</tissue>
    </source>
</reference>
<dbReference type="EMBL" id="GISG01185328">
    <property type="protein sequence ID" value="MBA4654901.1"/>
    <property type="molecule type" value="Transcribed_RNA"/>
</dbReference>
<feature type="compositionally biased region" description="Basic residues" evidence="1">
    <location>
        <begin position="61"/>
        <end position="72"/>
    </location>
</feature>
<feature type="region of interest" description="Disordered" evidence="1">
    <location>
        <begin position="57"/>
        <end position="106"/>
    </location>
</feature>
<proteinExistence type="predicted"/>
<feature type="compositionally biased region" description="Low complexity" evidence="1">
    <location>
        <begin position="93"/>
        <end position="106"/>
    </location>
</feature>
<organism evidence="3">
    <name type="scientific">Opuntia streptacantha</name>
    <name type="common">Prickly pear cactus</name>
    <name type="synonym">Opuntia cardona</name>
    <dbReference type="NCBI Taxonomy" id="393608"/>
    <lineage>
        <taxon>Eukaryota</taxon>
        <taxon>Viridiplantae</taxon>
        <taxon>Streptophyta</taxon>
        <taxon>Embryophyta</taxon>
        <taxon>Tracheophyta</taxon>
        <taxon>Spermatophyta</taxon>
        <taxon>Magnoliopsida</taxon>
        <taxon>eudicotyledons</taxon>
        <taxon>Gunneridae</taxon>
        <taxon>Pentapetalae</taxon>
        <taxon>Caryophyllales</taxon>
        <taxon>Cactineae</taxon>
        <taxon>Cactaceae</taxon>
        <taxon>Opuntioideae</taxon>
        <taxon>Opuntia</taxon>
    </lineage>
</organism>
<feature type="compositionally biased region" description="Basic and acidic residues" evidence="1">
    <location>
        <begin position="83"/>
        <end position="92"/>
    </location>
</feature>
<dbReference type="AlphaFoldDB" id="A0A7C9DY60"/>
<evidence type="ECO:0000313" key="3">
    <source>
        <dbReference type="EMBL" id="MBA4654901.1"/>
    </source>
</evidence>
<reference evidence="3" key="1">
    <citation type="journal article" date="2013" name="J. Plant Res.">
        <title>Effect of fungi and light on seed germination of three Opuntia species from semiarid lands of central Mexico.</title>
        <authorList>
            <person name="Delgado-Sanchez P."/>
            <person name="Jimenez-Bremont J.F."/>
            <person name="Guerrero-Gonzalez Mde L."/>
            <person name="Flores J."/>
        </authorList>
    </citation>
    <scope>NUCLEOTIDE SEQUENCE</scope>
    <source>
        <tissue evidence="3">Cladode</tissue>
    </source>
</reference>
<feature type="signal peptide" evidence="2">
    <location>
        <begin position="1"/>
        <end position="20"/>
    </location>
</feature>